<reference evidence="2 3" key="1">
    <citation type="journal article" date="2019" name="New Phytol.">
        <title>Comparative genomics reveals unique wood-decay strategies and fruiting body development in the Schizophyllaceae.</title>
        <authorList>
            <person name="Almasi E."/>
            <person name="Sahu N."/>
            <person name="Krizsan K."/>
            <person name="Balint B."/>
            <person name="Kovacs G.M."/>
            <person name="Kiss B."/>
            <person name="Cseklye J."/>
            <person name="Drula E."/>
            <person name="Henrissat B."/>
            <person name="Nagy I."/>
            <person name="Chovatia M."/>
            <person name="Adam C."/>
            <person name="LaButti K."/>
            <person name="Lipzen A."/>
            <person name="Riley R."/>
            <person name="Grigoriev I.V."/>
            <person name="Nagy L.G."/>
        </authorList>
    </citation>
    <scope>NUCLEOTIDE SEQUENCE [LARGE SCALE GENOMIC DNA]</scope>
    <source>
        <strain evidence="2 3">NL-1724</strain>
    </source>
</reference>
<dbReference type="Proteomes" id="UP000320762">
    <property type="component" value="Unassembled WGS sequence"/>
</dbReference>
<feature type="region of interest" description="Disordered" evidence="1">
    <location>
        <begin position="206"/>
        <end position="307"/>
    </location>
</feature>
<dbReference type="EMBL" id="VDMD01000060">
    <property type="protein sequence ID" value="TRM56706.1"/>
    <property type="molecule type" value="Genomic_DNA"/>
</dbReference>
<sequence>MRRVDEAARVAYLLQEKGRWPERPAVKLLVPEGLMRKRVLAMRLVLQDCAESTRGVACNGMGWARHAAMDLRDLRLYEGMSADDMQKVMMQYYAQQERVARSPSPLHSTGGAKCGGSSAASSDVNSSIATVASSVPRTPDRVKREPYASPHGADLAPDLFPTPSKMAVSKMSMLTLSSASSSPAPAQNDGILRGDTEGLKVASLIRQSSHSASRTSLGVATGSRGPHTQSSAVFVSPLTVSTPRKADASVPVTPPSKSAKKSKNAPTMPAWMNTRNTKRNSEESPPQVDRSPKKKIRQVSPKVPSPEASTDVVLVLEYLLQRAKAGLLKPIPRMMLLGGASSDDDDGDEASIDSRDSLEYADSSSGEDGSPLAEVVPIWRKAKAALHCEFGSYPGTVAVALPAMVRKPLICERGEAAFDWEPYAESVLVPGGFYAPMYRLPVACGFDDVRDHVRDGRVASQGFAELLMFEQHGPFINEAAIDPSAVVALETYMGSGVFRLSHKDTRLPAISVSFAVVRSSCLDEMLPDGIRYMYASLFQGLRERQICLECTVFGARVLRACMRDNALKFATMANPDADDAVAGSEHKPWAFSADTKLPPFEPQAGQSVPVFDARHNWHLFKDPSYWPAQCPQMKGPIPNDSVAIIVHTTTMTFGRAHEEREHDVHHNVMFVVVYADGPVASFESRRKERT</sequence>
<feature type="region of interest" description="Disordered" evidence="1">
    <location>
        <begin position="100"/>
        <end position="160"/>
    </location>
</feature>
<accession>A0A550BW22</accession>
<keyword evidence="3" id="KW-1185">Reference proteome</keyword>
<organism evidence="2 3">
    <name type="scientific">Schizophyllum amplum</name>
    <dbReference type="NCBI Taxonomy" id="97359"/>
    <lineage>
        <taxon>Eukaryota</taxon>
        <taxon>Fungi</taxon>
        <taxon>Dikarya</taxon>
        <taxon>Basidiomycota</taxon>
        <taxon>Agaricomycotina</taxon>
        <taxon>Agaricomycetes</taxon>
        <taxon>Agaricomycetidae</taxon>
        <taxon>Agaricales</taxon>
        <taxon>Schizophyllaceae</taxon>
        <taxon>Schizophyllum</taxon>
    </lineage>
</organism>
<evidence type="ECO:0000313" key="2">
    <source>
        <dbReference type="EMBL" id="TRM56706.1"/>
    </source>
</evidence>
<feature type="compositionally biased region" description="Low complexity" evidence="1">
    <location>
        <begin position="248"/>
        <end position="257"/>
    </location>
</feature>
<proteinExistence type="predicted"/>
<feature type="compositionally biased region" description="Polar residues" evidence="1">
    <location>
        <begin position="206"/>
        <end position="218"/>
    </location>
</feature>
<gene>
    <name evidence="2" type="ORF">BD626DRAFT_575252</name>
</gene>
<feature type="compositionally biased region" description="Acidic residues" evidence="1">
    <location>
        <begin position="342"/>
        <end position="351"/>
    </location>
</feature>
<dbReference type="AlphaFoldDB" id="A0A550BW22"/>
<comment type="caution">
    <text evidence="2">The sequence shown here is derived from an EMBL/GenBank/DDBJ whole genome shotgun (WGS) entry which is preliminary data.</text>
</comment>
<protein>
    <submittedName>
        <fullName evidence="2">Uncharacterized protein</fullName>
    </submittedName>
</protein>
<feature type="compositionally biased region" description="Polar residues" evidence="1">
    <location>
        <begin position="226"/>
        <end position="242"/>
    </location>
</feature>
<evidence type="ECO:0000313" key="3">
    <source>
        <dbReference type="Proteomes" id="UP000320762"/>
    </source>
</evidence>
<feature type="compositionally biased region" description="Low complexity" evidence="1">
    <location>
        <begin position="115"/>
        <end position="129"/>
    </location>
</feature>
<evidence type="ECO:0000256" key="1">
    <source>
        <dbReference type="SAM" id="MobiDB-lite"/>
    </source>
</evidence>
<name>A0A550BW22_9AGAR</name>
<feature type="region of interest" description="Disordered" evidence="1">
    <location>
        <begin position="339"/>
        <end position="370"/>
    </location>
</feature>